<gene>
    <name evidence="5" type="primary">rny</name>
    <name evidence="9" type="ORF">A2721_01205</name>
</gene>
<dbReference type="STRING" id="1798381.A2721_01205"/>
<dbReference type="GO" id="GO:0003723">
    <property type="term" value="F:RNA binding"/>
    <property type="evidence" value="ECO:0007669"/>
    <property type="project" value="UniProtKB-UniRule"/>
</dbReference>
<dbReference type="Gene3D" id="1.10.3210.10">
    <property type="entry name" value="Hypothetical protein af1432"/>
    <property type="match status" value="1"/>
</dbReference>
<dbReference type="NCBIfam" id="TIGR03319">
    <property type="entry name" value="RNase_Y"/>
    <property type="match status" value="1"/>
</dbReference>
<dbReference type="Proteomes" id="UP000177871">
    <property type="component" value="Unassembled WGS sequence"/>
</dbReference>
<dbReference type="CDD" id="cd22431">
    <property type="entry name" value="KH-I_RNaseY"/>
    <property type="match status" value="1"/>
</dbReference>
<feature type="domain" description="HD" evidence="8">
    <location>
        <begin position="260"/>
        <end position="352"/>
    </location>
</feature>
<dbReference type="InterPro" id="IPR006675">
    <property type="entry name" value="HDIG_dom"/>
</dbReference>
<evidence type="ECO:0000259" key="8">
    <source>
        <dbReference type="PROSITE" id="PS51831"/>
    </source>
</evidence>
<keyword evidence="1 5" id="KW-0540">Nuclease</keyword>
<dbReference type="Pfam" id="PF12072">
    <property type="entry name" value="RNase_Y_N"/>
    <property type="match status" value="1"/>
</dbReference>
<dbReference type="PANTHER" id="PTHR12826">
    <property type="entry name" value="RIBONUCLEASE Y"/>
    <property type="match status" value="1"/>
</dbReference>
<comment type="caution">
    <text evidence="9">The sequence shown here is derived from an EMBL/GenBank/DDBJ whole genome shotgun (WGS) entry which is preliminary data.</text>
</comment>
<reference evidence="9 10" key="1">
    <citation type="journal article" date="2016" name="Nat. Commun.">
        <title>Thousands of microbial genomes shed light on interconnected biogeochemical processes in an aquifer system.</title>
        <authorList>
            <person name="Anantharaman K."/>
            <person name="Brown C.T."/>
            <person name="Hug L.A."/>
            <person name="Sharon I."/>
            <person name="Castelle C.J."/>
            <person name="Probst A.J."/>
            <person name="Thomas B.C."/>
            <person name="Singh A."/>
            <person name="Wilkins M.J."/>
            <person name="Karaoz U."/>
            <person name="Brodie E.L."/>
            <person name="Williams K.H."/>
            <person name="Hubbard S.S."/>
            <person name="Banfield J.F."/>
        </authorList>
    </citation>
    <scope>NUCLEOTIDE SEQUENCE [LARGE SCALE GENOMIC DNA]</scope>
</reference>
<evidence type="ECO:0000256" key="3">
    <source>
        <dbReference type="ARBA" id="ARBA00022801"/>
    </source>
</evidence>
<comment type="similarity">
    <text evidence="5">Belongs to the RNase Y family.</text>
</comment>
<evidence type="ECO:0000313" key="10">
    <source>
        <dbReference type="Proteomes" id="UP000177871"/>
    </source>
</evidence>
<dbReference type="PROSITE" id="PS51831">
    <property type="entry name" value="HD"/>
    <property type="match status" value="1"/>
</dbReference>
<dbReference type="EMBL" id="MFJK01000003">
    <property type="protein sequence ID" value="OGG19809.1"/>
    <property type="molecule type" value="Genomic_DNA"/>
</dbReference>
<dbReference type="InterPro" id="IPR004088">
    <property type="entry name" value="KH_dom_type_1"/>
</dbReference>
<dbReference type="GO" id="GO:0016787">
    <property type="term" value="F:hydrolase activity"/>
    <property type="evidence" value="ECO:0007669"/>
    <property type="project" value="UniProtKB-KW"/>
</dbReference>
<dbReference type="Gene3D" id="3.30.1370.10">
    <property type="entry name" value="K Homology domain, type 1"/>
    <property type="match status" value="1"/>
</dbReference>
<evidence type="ECO:0000256" key="2">
    <source>
        <dbReference type="ARBA" id="ARBA00022759"/>
    </source>
</evidence>
<dbReference type="SMART" id="SM00322">
    <property type="entry name" value="KH"/>
    <property type="match status" value="1"/>
</dbReference>
<evidence type="ECO:0000256" key="7">
    <source>
        <dbReference type="SAM" id="Coils"/>
    </source>
</evidence>
<dbReference type="InterPro" id="IPR006674">
    <property type="entry name" value="HD_domain"/>
</dbReference>
<feature type="coiled-coil region" evidence="7">
    <location>
        <begin position="2"/>
        <end position="40"/>
    </location>
</feature>
<accession>A0A1F6A533</accession>
<protein>
    <recommendedName>
        <fullName evidence="5 6">Ribonuclease Y</fullName>
        <shortName evidence="5">RNase Y</shortName>
        <ecNumber evidence="5 6">3.1.-.-</ecNumber>
    </recommendedName>
</protein>
<name>A0A1F6A533_9BACT</name>
<sequence>MKSQAEDEDRKLRAELIELERRLAQKEESLDTRLRSLEDREKKTTETEKSLAEKQIEVEKIRADQLTRLQKIASLSVEEAKEKIIAAVEEKSRNEAGRVAKGILDEAKEQASAKAREILVSEMLHGATDYVAEYTVSIVSVGSEEVKGRIIGKEGRNIRAFEQATGVDVELDEEGVIRLSSFDSIRREIARVALERLIRDTRIQPARIEEVVAQVRKEIERIMFDEGEKLCHTVGVYNLPRPIVEMLGRFKYRFSYGQNMILHTLEETKVGIAITSEIGADVNVVRLGCLLHDIGKVIESEEGSHVTLGADFLRKMGIPEKVVACVEEHHEDKPFSSVESMIVYLADAISGSRPGARYEDLEKYLARMKQLEEICKSFPGVNDAWVFQAGREVRVLVDPEKMTDNEAVILAQKIKERVESEIKEFPGQIKLTVIRELRITETAK</sequence>
<dbReference type="PROSITE" id="PS50084">
    <property type="entry name" value="KH_TYPE_1"/>
    <property type="match status" value="1"/>
</dbReference>
<proteinExistence type="inferred from homology"/>
<dbReference type="EC" id="3.1.-.-" evidence="5 6"/>
<dbReference type="InterPro" id="IPR036612">
    <property type="entry name" value="KH_dom_type_1_sf"/>
</dbReference>
<dbReference type="HAMAP" id="MF_00335">
    <property type="entry name" value="RNase_Y"/>
    <property type="match status" value="1"/>
</dbReference>
<dbReference type="Pfam" id="PF01966">
    <property type="entry name" value="HD"/>
    <property type="match status" value="1"/>
</dbReference>
<dbReference type="InterPro" id="IPR022711">
    <property type="entry name" value="RNase_Y_N"/>
</dbReference>
<dbReference type="NCBIfam" id="TIGR00277">
    <property type="entry name" value="HDIG"/>
    <property type="match status" value="1"/>
</dbReference>
<dbReference type="PANTHER" id="PTHR12826:SF15">
    <property type="entry name" value="RIBONUCLEASE Y"/>
    <property type="match status" value="1"/>
</dbReference>
<dbReference type="InterPro" id="IPR003607">
    <property type="entry name" value="HD/PDEase_dom"/>
</dbReference>
<evidence type="ECO:0000256" key="6">
    <source>
        <dbReference type="NCBIfam" id="TIGR03319"/>
    </source>
</evidence>
<evidence type="ECO:0000256" key="4">
    <source>
        <dbReference type="ARBA" id="ARBA00022884"/>
    </source>
</evidence>
<dbReference type="SUPFAM" id="SSF54791">
    <property type="entry name" value="Eukaryotic type KH-domain (KH-domain type I)"/>
    <property type="match status" value="1"/>
</dbReference>
<dbReference type="InterPro" id="IPR004087">
    <property type="entry name" value="KH_dom"/>
</dbReference>
<dbReference type="Pfam" id="PF00013">
    <property type="entry name" value="KH_1"/>
    <property type="match status" value="1"/>
</dbReference>
<evidence type="ECO:0000313" key="9">
    <source>
        <dbReference type="EMBL" id="OGG19809.1"/>
    </source>
</evidence>
<keyword evidence="2 5" id="KW-0255">Endonuclease</keyword>
<keyword evidence="4 5" id="KW-0694">RNA-binding</keyword>
<dbReference type="GO" id="GO:0004521">
    <property type="term" value="F:RNA endonuclease activity"/>
    <property type="evidence" value="ECO:0007669"/>
    <property type="project" value="UniProtKB-UniRule"/>
</dbReference>
<comment type="function">
    <text evidence="5">Endoribonuclease that initiates mRNA decay.</text>
</comment>
<dbReference type="SUPFAM" id="SSF109604">
    <property type="entry name" value="HD-domain/PDEase-like"/>
    <property type="match status" value="1"/>
</dbReference>
<evidence type="ECO:0000256" key="5">
    <source>
        <dbReference type="HAMAP-Rule" id="MF_00335"/>
    </source>
</evidence>
<evidence type="ECO:0000256" key="1">
    <source>
        <dbReference type="ARBA" id="ARBA00022722"/>
    </source>
</evidence>
<dbReference type="GO" id="GO:0005886">
    <property type="term" value="C:plasma membrane"/>
    <property type="evidence" value="ECO:0007669"/>
    <property type="project" value="UniProtKB-UniRule"/>
</dbReference>
<keyword evidence="3 5" id="KW-0378">Hydrolase</keyword>
<dbReference type="InterPro" id="IPR017705">
    <property type="entry name" value="Ribonuclease_Y"/>
</dbReference>
<dbReference type="AlphaFoldDB" id="A0A1F6A533"/>
<organism evidence="9 10">
    <name type="scientific">Candidatus Gottesmanbacteria bacterium RIFCSPHIGHO2_01_FULL_47_48</name>
    <dbReference type="NCBI Taxonomy" id="1798381"/>
    <lineage>
        <taxon>Bacteria</taxon>
        <taxon>Candidatus Gottesmaniibacteriota</taxon>
    </lineage>
</organism>
<dbReference type="SMART" id="SM00471">
    <property type="entry name" value="HDc"/>
    <property type="match status" value="1"/>
</dbReference>
<dbReference type="GO" id="GO:0006402">
    <property type="term" value="P:mRNA catabolic process"/>
    <property type="evidence" value="ECO:0007669"/>
    <property type="project" value="UniProtKB-UniRule"/>
</dbReference>
<keyword evidence="7" id="KW-0175">Coiled coil</keyword>